<dbReference type="Gene3D" id="3.40.50.1460">
    <property type="match status" value="1"/>
</dbReference>
<dbReference type="GO" id="GO:0005737">
    <property type="term" value="C:cytoplasm"/>
    <property type="evidence" value="ECO:0007669"/>
    <property type="project" value="TreeGrafter"/>
</dbReference>
<dbReference type="InterPro" id="IPR050452">
    <property type="entry name" value="Metacaspase"/>
</dbReference>
<organism evidence="3 4">
    <name type="scientific">Mycena venus</name>
    <dbReference type="NCBI Taxonomy" id="2733690"/>
    <lineage>
        <taxon>Eukaryota</taxon>
        <taxon>Fungi</taxon>
        <taxon>Dikarya</taxon>
        <taxon>Basidiomycota</taxon>
        <taxon>Agaricomycotina</taxon>
        <taxon>Agaricomycetes</taxon>
        <taxon>Agaricomycetidae</taxon>
        <taxon>Agaricales</taxon>
        <taxon>Marasmiineae</taxon>
        <taxon>Mycenaceae</taxon>
        <taxon>Mycena</taxon>
    </lineage>
</organism>
<feature type="domain" description="Peptidase C14 caspase" evidence="2">
    <location>
        <begin position="22"/>
        <end position="286"/>
    </location>
</feature>
<proteinExistence type="inferred from homology"/>
<dbReference type="GO" id="GO:0004197">
    <property type="term" value="F:cysteine-type endopeptidase activity"/>
    <property type="evidence" value="ECO:0007669"/>
    <property type="project" value="InterPro"/>
</dbReference>
<gene>
    <name evidence="3" type="ORF">MVEN_00361100</name>
</gene>
<evidence type="ECO:0000313" key="4">
    <source>
        <dbReference type="Proteomes" id="UP000620124"/>
    </source>
</evidence>
<dbReference type="OrthoDB" id="10255174at2759"/>
<comment type="caution">
    <text evidence="3">The sequence shown here is derived from an EMBL/GenBank/DDBJ whole genome shotgun (WGS) entry which is preliminary data.</text>
</comment>
<dbReference type="Pfam" id="PF00656">
    <property type="entry name" value="Peptidase_C14"/>
    <property type="match status" value="1"/>
</dbReference>
<accession>A0A8H6YU94</accession>
<sequence length="679" mass="75538">MTLSPKALCSLSTSKDTENFFAVIIAINDARHFFSVYLQAHELPPLEGAVNDGRRYKSFLLDDLHVPSSNIVLLENSSATRANILSVIQSHLRDNPNIPDHTDVSPDNREVTILVVFAGHGSFIDAPENVAAPDGQIEVICPADERTTNAVGEYVHAIPDYVLRRLLCGIAAKKGANITVILDCCHSGGMDRDVEVTRAARSISCSIPLDLDNQLWKGEKYAVPYRLWAKSTTPYVMLAACRSDEKASEAKNSDGTHGGYFTTNFLPYLQQAPRHHTTYIELMNQVPKLRGQSPQCFGPRRSRPIFGGSHPATGRRSVLLTPRKPRILSDSSPYPSSGWFRVEMGTVEGVLPETEFLVYDPNNNSVLCTLFVQSMLVGHTILIGKDNPPVDIPRWSRAVVSDWKSSPVLVYTRGDFPQRPDLFVKYSTQSPRFLPAPSPEKAQIIVRSDGDEIVVEICSQKMPRVPKETRFMLKGNPAHLPEAIEGIARFDYFLACYNNTDPLQGLGLEMYRLQGVYPARSPDPRKNLVKEGEVLLTSDVGANYGFTIRNDSCHDLFPHLFFFDPETKTIQPWYLPAGPRINPPLPSGGIVTLGMGSDPSFEFTLSPGELSSCGYLKLFVTKDYVDLGWMEQELSPFDQHFEGTGRLRMSEEPLNFMSTIWDALTVTVTINSRPDSANR</sequence>
<reference evidence="3" key="1">
    <citation type="submission" date="2020-05" db="EMBL/GenBank/DDBJ databases">
        <title>Mycena genomes resolve the evolution of fungal bioluminescence.</title>
        <authorList>
            <person name="Tsai I.J."/>
        </authorList>
    </citation>
    <scope>NUCLEOTIDE SEQUENCE</scope>
    <source>
        <strain evidence="3">CCC161011</strain>
    </source>
</reference>
<dbReference type="EMBL" id="JACAZI010000003">
    <property type="protein sequence ID" value="KAF7364906.1"/>
    <property type="molecule type" value="Genomic_DNA"/>
</dbReference>
<evidence type="ECO:0000313" key="3">
    <source>
        <dbReference type="EMBL" id="KAF7364906.1"/>
    </source>
</evidence>
<dbReference type="GO" id="GO:0006508">
    <property type="term" value="P:proteolysis"/>
    <property type="evidence" value="ECO:0007669"/>
    <property type="project" value="InterPro"/>
</dbReference>
<comment type="similarity">
    <text evidence="1">Belongs to the peptidase C14B family.</text>
</comment>
<evidence type="ECO:0000256" key="1">
    <source>
        <dbReference type="ARBA" id="ARBA00009005"/>
    </source>
</evidence>
<dbReference type="PANTHER" id="PTHR48104">
    <property type="entry name" value="METACASPASE-4"/>
    <property type="match status" value="1"/>
</dbReference>
<keyword evidence="4" id="KW-1185">Reference proteome</keyword>
<evidence type="ECO:0000259" key="2">
    <source>
        <dbReference type="Pfam" id="PF00656"/>
    </source>
</evidence>
<dbReference type="PANTHER" id="PTHR48104:SF30">
    <property type="entry name" value="METACASPASE-1"/>
    <property type="match status" value="1"/>
</dbReference>
<dbReference type="Proteomes" id="UP000620124">
    <property type="component" value="Unassembled WGS sequence"/>
</dbReference>
<dbReference type="InterPro" id="IPR011600">
    <property type="entry name" value="Pept_C14_caspase"/>
</dbReference>
<name>A0A8H6YU94_9AGAR</name>
<protein>
    <recommendedName>
        <fullName evidence="2">Peptidase C14 caspase domain-containing protein</fullName>
    </recommendedName>
</protein>
<dbReference type="AlphaFoldDB" id="A0A8H6YU94"/>